<feature type="compositionally biased region" description="Basic and acidic residues" evidence="14">
    <location>
        <begin position="37"/>
        <end position="47"/>
    </location>
</feature>
<evidence type="ECO:0000256" key="11">
    <source>
        <dbReference type="ARBA" id="ARBA00022845"/>
    </source>
</evidence>
<keyword evidence="9" id="KW-0067">ATP-binding</keyword>
<keyword evidence="11" id="KW-0810">Translation regulation</keyword>
<evidence type="ECO:0000256" key="12">
    <source>
        <dbReference type="ARBA" id="ARBA00047899"/>
    </source>
</evidence>
<sequence length="478" mass="52924">MADLQVYQNALQSKRSSLAVGQEADCKGESQQNGTRPVERGAVEIEKSQPLNIPEAAKRKKKKRTRAKDSFTGSFDDVYKLTEEILGQGACAKVQGCISLQDGNEFAVKIIEKSAGHSRSRVFREVETLYQCQGNKNILELIQFFEDSSCFYLVFEKLRGGSILTHIQNRRHFDELEASRVVRDIALALDFLHTKDNKLSNLQLVLFECLTADMRVVSPLICFQVSPVKICDFDLGSGVKLSSACTPITTPELTTPCGSAEYMAPEVVEVFTDEASFYDKRCDLWSLGVILYILLSGSPPFTGHCGSDCGWDRGEMCKTCQSHLFESIQEGKYEFPERDWARISEEAKDLISKLLVRDANLRSSAAQVLQHPWVQGNAPERGLPTPRVLQRNSSTKDLTQFTADAIAFNRQLSHHDEELEELEDAEAGAGVAAAAAVVVVCSMRLSPPSNSRLARRRAQSNAMRAADFLPSPETGVAT</sequence>
<dbReference type="FunFam" id="1.10.510.10:FF:000119">
    <property type="entry name" value="Putative map kinase-interacting serine/threonine-protein kinase 1"/>
    <property type="match status" value="1"/>
</dbReference>
<dbReference type="AlphaFoldDB" id="A0A8C5D181"/>
<evidence type="ECO:0000256" key="6">
    <source>
        <dbReference type="ARBA" id="ARBA00022723"/>
    </source>
</evidence>
<keyword evidence="6" id="KW-0479">Metal-binding</keyword>
<keyword evidence="5" id="KW-0808">Transferase</keyword>
<dbReference type="InterPro" id="IPR050205">
    <property type="entry name" value="CDPK_Ser/Thr_kinases"/>
</dbReference>
<evidence type="ECO:0000256" key="10">
    <source>
        <dbReference type="ARBA" id="ARBA00022842"/>
    </source>
</evidence>
<evidence type="ECO:0000256" key="2">
    <source>
        <dbReference type="ARBA" id="ARBA00006692"/>
    </source>
</evidence>
<keyword evidence="10" id="KW-0460">Magnesium</keyword>
<comment type="catalytic activity">
    <reaction evidence="12">
        <text>L-threonyl-[protein] + ATP = O-phospho-L-threonyl-[protein] + ADP + H(+)</text>
        <dbReference type="Rhea" id="RHEA:46608"/>
        <dbReference type="Rhea" id="RHEA-COMP:11060"/>
        <dbReference type="Rhea" id="RHEA-COMP:11605"/>
        <dbReference type="ChEBI" id="CHEBI:15378"/>
        <dbReference type="ChEBI" id="CHEBI:30013"/>
        <dbReference type="ChEBI" id="CHEBI:30616"/>
        <dbReference type="ChEBI" id="CHEBI:61977"/>
        <dbReference type="ChEBI" id="CHEBI:456216"/>
        <dbReference type="EC" id="2.7.11.1"/>
    </reaction>
</comment>
<evidence type="ECO:0000256" key="8">
    <source>
        <dbReference type="ARBA" id="ARBA00022777"/>
    </source>
</evidence>
<dbReference type="Ensembl" id="ENSGMOT00000058925.1">
    <property type="protein sequence ID" value="ENSGMOP00000069274.1"/>
    <property type="gene ID" value="ENSGMOG00000018201.2"/>
</dbReference>
<keyword evidence="8" id="KW-0418">Kinase</keyword>
<evidence type="ECO:0000313" key="16">
    <source>
        <dbReference type="Ensembl" id="ENSGMOP00000069274.1"/>
    </source>
</evidence>
<dbReference type="GO" id="GO:0006417">
    <property type="term" value="P:regulation of translation"/>
    <property type="evidence" value="ECO:0007669"/>
    <property type="project" value="UniProtKB-KW"/>
</dbReference>
<evidence type="ECO:0000313" key="17">
    <source>
        <dbReference type="Proteomes" id="UP000694546"/>
    </source>
</evidence>
<evidence type="ECO:0000256" key="4">
    <source>
        <dbReference type="ARBA" id="ARBA00022527"/>
    </source>
</evidence>
<name>A0A8C5D181_GADMO</name>
<feature type="region of interest" description="Disordered" evidence="14">
    <location>
        <begin position="17"/>
        <end position="49"/>
    </location>
</feature>
<evidence type="ECO:0000256" key="9">
    <source>
        <dbReference type="ARBA" id="ARBA00022840"/>
    </source>
</evidence>
<dbReference type="InterPro" id="IPR000719">
    <property type="entry name" value="Prot_kinase_dom"/>
</dbReference>
<dbReference type="Gene3D" id="1.10.510.10">
    <property type="entry name" value="Transferase(Phosphotransferase) domain 1"/>
    <property type="match status" value="1"/>
</dbReference>
<comment type="similarity">
    <text evidence="2">Belongs to the protein kinase superfamily. CAMK Ser/Thr protein kinase family.</text>
</comment>
<dbReference type="Proteomes" id="UP000694546">
    <property type="component" value="Chromosome 12"/>
</dbReference>
<evidence type="ECO:0000256" key="3">
    <source>
        <dbReference type="ARBA" id="ARBA00012513"/>
    </source>
</evidence>
<keyword evidence="17" id="KW-1185">Reference proteome</keyword>
<proteinExistence type="inferred from homology"/>
<dbReference type="PROSITE" id="PS50011">
    <property type="entry name" value="PROTEIN_KINASE_DOM"/>
    <property type="match status" value="1"/>
</dbReference>
<evidence type="ECO:0000256" key="1">
    <source>
        <dbReference type="ARBA" id="ARBA00001946"/>
    </source>
</evidence>
<evidence type="ECO:0000256" key="7">
    <source>
        <dbReference type="ARBA" id="ARBA00022741"/>
    </source>
</evidence>
<dbReference type="InterPro" id="IPR011009">
    <property type="entry name" value="Kinase-like_dom_sf"/>
</dbReference>
<evidence type="ECO:0000259" key="15">
    <source>
        <dbReference type="PROSITE" id="PS50011"/>
    </source>
</evidence>
<dbReference type="EC" id="2.7.11.1" evidence="3"/>
<feature type="domain" description="Protein kinase" evidence="15">
    <location>
        <begin position="80"/>
        <end position="374"/>
    </location>
</feature>
<dbReference type="PANTHER" id="PTHR24349">
    <property type="entry name" value="SERINE/THREONINE-PROTEIN KINASE"/>
    <property type="match status" value="1"/>
</dbReference>
<evidence type="ECO:0000256" key="5">
    <source>
        <dbReference type="ARBA" id="ARBA00022679"/>
    </source>
</evidence>
<reference evidence="16" key="1">
    <citation type="submission" date="2025-08" db="UniProtKB">
        <authorList>
            <consortium name="Ensembl"/>
        </authorList>
    </citation>
    <scope>IDENTIFICATION</scope>
</reference>
<dbReference type="GO" id="GO:0005524">
    <property type="term" value="F:ATP binding"/>
    <property type="evidence" value="ECO:0007669"/>
    <property type="project" value="UniProtKB-KW"/>
</dbReference>
<dbReference type="FunFam" id="3.30.200.20:FF:000093">
    <property type="entry name" value="Putative map kinase-interacting serine/threonine-protein kinase 1"/>
    <property type="match status" value="1"/>
</dbReference>
<feature type="region of interest" description="Disordered" evidence="14">
    <location>
        <begin position="447"/>
        <end position="478"/>
    </location>
</feature>
<dbReference type="SUPFAM" id="SSF56112">
    <property type="entry name" value="Protein kinase-like (PK-like)"/>
    <property type="match status" value="1"/>
</dbReference>
<evidence type="ECO:0000256" key="13">
    <source>
        <dbReference type="ARBA" id="ARBA00048679"/>
    </source>
</evidence>
<accession>A0A8C5D181</accession>
<reference evidence="16" key="2">
    <citation type="submission" date="2025-09" db="UniProtKB">
        <authorList>
            <consortium name="Ensembl"/>
        </authorList>
    </citation>
    <scope>IDENTIFICATION</scope>
</reference>
<dbReference type="GO" id="GO:0004674">
    <property type="term" value="F:protein serine/threonine kinase activity"/>
    <property type="evidence" value="ECO:0007669"/>
    <property type="project" value="UniProtKB-KW"/>
</dbReference>
<dbReference type="GO" id="GO:0046872">
    <property type="term" value="F:metal ion binding"/>
    <property type="evidence" value="ECO:0007669"/>
    <property type="project" value="UniProtKB-KW"/>
</dbReference>
<dbReference type="Pfam" id="PF00069">
    <property type="entry name" value="Pkinase"/>
    <property type="match status" value="1"/>
</dbReference>
<evidence type="ECO:0000256" key="14">
    <source>
        <dbReference type="SAM" id="MobiDB-lite"/>
    </source>
</evidence>
<keyword evidence="7" id="KW-0547">Nucleotide-binding</keyword>
<comment type="cofactor">
    <cofactor evidence="1">
        <name>Mg(2+)</name>
        <dbReference type="ChEBI" id="CHEBI:18420"/>
    </cofactor>
</comment>
<keyword evidence="4" id="KW-0723">Serine/threonine-protein kinase</keyword>
<comment type="catalytic activity">
    <reaction evidence="13">
        <text>L-seryl-[protein] + ATP = O-phospho-L-seryl-[protein] + ADP + H(+)</text>
        <dbReference type="Rhea" id="RHEA:17989"/>
        <dbReference type="Rhea" id="RHEA-COMP:9863"/>
        <dbReference type="Rhea" id="RHEA-COMP:11604"/>
        <dbReference type="ChEBI" id="CHEBI:15378"/>
        <dbReference type="ChEBI" id="CHEBI:29999"/>
        <dbReference type="ChEBI" id="CHEBI:30616"/>
        <dbReference type="ChEBI" id="CHEBI:83421"/>
        <dbReference type="ChEBI" id="CHEBI:456216"/>
        <dbReference type="EC" id="2.7.11.1"/>
    </reaction>
</comment>
<dbReference type="GeneTree" id="ENSGT00940000154587"/>
<dbReference type="Gene3D" id="3.30.200.20">
    <property type="entry name" value="Phosphorylase Kinase, domain 1"/>
    <property type="match status" value="1"/>
</dbReference>
<protein>
    <recommendedName>
        <fullName evidence="3">non-specific serine/threonine protein kinase</fullName>
        <ecNumber evidence="3">2.7.11.1</ecNumber>
    </recommendedName>
</protein>
<organism evidence="16 17">
    <name type="scientific">Gadus morhua</name>
    <name type="common">Atlantic cod</name>
    <dbReference type="NCBI Taxonomy" id="8049"/>
    <lineage>
        <taxon>Eukaryota</taxon>
        <taxon>Metazoa</taxon>
        <taxon>Chordata</taxon>
        <taxon>Craniata</taxon>
        <taxon>Vertebrata</taxon>
        <taxon>Euteleostomi</taxon>
        <taxon>Actinopterygii</taxon>
        <taxon>Neopterygii</taxon>
        <taxon>Teleostei</taxon>
        <taxon>Neoteleostei</taxon>
        <taxon>Acanthomorphata</taxon>
        <taxon>Zeiogadaria</taxon>
        <taxon>Gadariae</taxon>
        <taxon>Gadiformes</taxon>
        <taxon>Gadoidei</taxon>
        <taxon>Gadidae</taxon>
        <taxon>Gadus</taxon>
    </lineage>
</organism>